<proteinExistence type="predicted"/>
<dbReference type="AlphaFoldDB" id="A0A562SLD6"/>
<feature type="transmembrane region" description="Helical" evidence="1">
    <location>
        <begin position="38"/>
        <end position="56"/>
    </location>
</feature>
<keyword evidence="3" id="KW-1185">Reference proteome</keyword>
<protein>
    <submittedName>
        <fullName evidence="2">Uncharacterized protein</fullName>
    </submittedName>
</protein>
<evidence type="ECO:0000313" key="3">
    <source>
        <dbReference type="Proteomes" id="UP000316167"/>
    </source>
</evidence>
<name>A0A562SLD6_9BACT</name>
<organism evidence="2 3">
    <name type="scientific">Lacibacter cauensis</name>
    <dbReference type="NCBI Taxonomy" id="510947"/>
    <lineage>
        <taxon>Bacteria</taxon>
        <taxon>Pseudomonadati</taxon>
        <taxon>Bacteroidota</taxon>
        <taxon>Chitinophagia</taxon>
        <taxon>Chitinophagales</taxon>
        <taxon>Chitinophagaceae</taxon>
        <taxon>Lacibacter</taxon>
    </lineage>
</organism>
<reference evidence="2 3" key="1">
    <citation type="journal article" date="2015" name="Stand. Genomic Sci.">
        <title>Genomic Encyclopedia of Bacterial and Archaeal Type Strains, Phase III: the genomes of soil and plant-associated and newly described type strains.</title>
        <authorList>
            <person name="Whitman W.B."/>
            <person name="Woyke T."/>
            <person name="Klenk H.P."/>
            <person name="Zhou Y."/>
            <person name="Lilburn T.G."/>
            <person name="Beck B.J."/>
            <person name="De Vos P."/>
            <person name="Vandamme P."/>
            <person name="Eisen J.A."/>
            <person name="Garrity G."/>
            <person name="Hugenholtz P."/>
            <person name="Kyrpides N.C."/>
        </authorList>
    </citation>
    <scope>NUCLEOTIDE SEQUENCE [LARGE SCALE GENOMIC DNA]</scope>
    <source>
        <strain evidence="2 3">CGMCC 1.7271</strain>
    </source>
</reference>
<dbReference type="Proteomes" id="UP000316167">
    <property type="component" value="Unassembled WGS sequence"/>
</dbReference>
<dbReference type="EMBL" id="VLLE01000004">
    <property type="protein sequence ID" value="TWI81546.1"/>
    <property type="molecule type" value="Genomic_DNA"/>
</dbReference>
<accession>A0A562SLD6</accession>
<sequence>MQCPQAKCVNSKVYGHTMWQKNQPQSGELKTHHMKQKLFFLALICGAFMALAPATVKAQSSDYYYYESISNPSKTINFLIGVYVTKNEYITRDDGTGYTKMRMAVINQEGADPFKWSDYKIYIKLKNNDLFYNYTTQAKDGDLACNWTVEAGKNHIQYVCFDKAFDINQIDMIWLVMSDNKSFDLVRSDK</sequence>
<comment type="caution">
    <text evidence="2">The sequence shown here is derived from an EMBL/GenBank/DDBJ whole genome shotgun (WGS) entry which is preliminary data.</text>
</comment>
<gene>
    <name evidence="2" type="ORF">IQ13_2564</name>
</gene>
<keyword evidence="1" id="KW-1133">Transmembrane helix</keyword>
<evidence type="ECO:0000313" key="2">
    <source>
        <dbReference type="EMBL" id="TWI81546.1"/>
    </source>
</evidence>
<keyword evidence="1" id="KW-0812">Transmembrane</keyword>
<keyword evidence="1" id="KW-0472">Membrane</keyword>
<evidence type="ECO:0000256" key="1">
    <source>
        <dbReference type="SAM" id="Phobius"/>
    </source>
</evidence>